<dbReference type="InterPro" id="IPR013325">
    <property type="entry name" value="RNA_pol_sigma_r2"/>
</dbReference>
<dbReference type="InterPro" id="IPR014284">
    <property type="entry name" value="RNA_pol_sigma-70_dom"/>
</dbReference>
<evidence type="ECO:0000313" key="8">
    <source>
        <dbReference type="Proteomes" id="UP001500221"/>
    </source>
</evidence>
<dbReference type="InterPro" id="IPR036388">
    <property type="entry name" value="WH-like_DNA-bd_sf"/>
</dbReference>
<keyword evidence="4" id="KW-0804">Transcription</keyword>
<dbReference type="PANTHER" id="PTHR43133:SF25">
    <property type="entry name" value="RNA POLYMERASE SIGMA FACTOR RFAY-RELATED"/>
    <property type="match status" value="1"/>
</dbReference>
<comment type="caution">
    <text evidence="7">The sequence shown here is derived from an EMBL/GenBank/DDBJ whole genome shotgun (WGS) entry which is preliminary data.</text>
</comment>
<feature type="region of interest" description="Disordered" evidence="5">
    <location>
        <begin position="160"/>
        <end position="179"/>
    </location>
</feature>
<evidence type="ECO:0000256" key="5">
    <source>
        <dbReference type="SAM" id="MobiDB-lite"/>
    </source>
</evidence>
<accession>A0ABP9PEF3</accession>
<evidence type="ECO:0000259" key="6">
    <source>
        <dbReference type="Pfam" id="PF08281"/>
    </source>
</evidence>
<dbReference type="CDD" id="cd06171">
    <property type="entry name" value="Sigma70_r4"/>
    <property type="match status" value="1"/>
</dbReference>
<dbReference type="Pfam" id="PF08281">
    <property type="entry name" value="Sigma70_r4_2"/>
    <property type="match status" value="1"/>
</dbReference>
<dbReference type="InterPro" id="IPR013249">
    <property type="entry name" value="RNA_pol_sigma70_r4_t2"/>
</dbReference>
<proteinExistence type="inferred from homology"/>
<dbReference type="RefSeq" id="WP_345454615.1">
    <property type="nucleotide sequence ID" value="NZ_BAABKG010000001.1"/>
</dbReference>
<keyword evidence="8" id="KW-1185">Reference proteome</keyword>
<dbReference type="Gene3D" id="1.10.1740.10">
    <property type="match status" value="1"/>
</dbReference>
<dbReference type="NCBIfam" id="TIGR02937">
    <property type="entry name" value="sigma70-ECF"/>
    <property type="match status" value="1"/>
</dbReference>
<dbReference type="SUPFAM" id="SSF88659">
    <property type="entry name" value="Sigma3 and sigma4 domains of RNA polymerase sigma factors"/>
    <property type="match status" value="1"/>
</dbReference>
<gene>
    <name evidence="7" type="ORF">GCM10023340_07270</name>
</gene>
<name>A0ABP9PEF3_9ACTN</name>
<evidence type="ECO:0000256" key="4">
    <source>
        <dbReference type="ARBA" id="ARBA00023163"/>
    </source>
</evidence>
<dbReference type="PANTHER" id="PTHR43133">
    <property type="entry name" value="RNA POLYMERASE ECF-TYPE SIGMA FACTO"/>
    <property type="match status" value="1"/>
</dbReference>
<dbReference type="InterPro" id="IPR039425">
    <property type="entry name" value="RNA_pol_sigma-70-like"/>
</dbReference>
<evidence type="ECO:0000313" key="7">
    <source>
        <dbReference type="EMBL" id="GAA5142949.1"/>
    </source>
</evidence>
<sequence>MTSEARRTRFEDVVTPAVEPLRRFLARRTDPATADDVLGDVLLVCWRRIDEVPDDALPWAYGVARLCLANAERSSRRQRRVAGRVATLDPPATVGPAAPGSPADDAVRAALAALPERDAELLRLWAWEQLTASEIAVVLDVTPNAASIRLHRAREKLRERLRKDGAAAGHEETTEGRRP</sequence>
<dbReference type="InterPro" id="IPR013324">
    <property type="entry name" value="RNA_pol_sigma_r3/r4-like"/>
</dbReference>
<dbReference type="EMBL" id="BAABKG010000001">
    <property type="protein sequence ID" value="GAA5142949.1"/>
    <property type="molecule type" value="Genomic_DNA"/>
</dbReference>
<comment type="similarity">
    <text evidence="1">Belongs to the sigma-70 factor family. ECF subfamily.</text>
</comment>
<feature type="domain" description="RNA polymerase sigma factor 70 region 4 type 2" evidence="6">
    <location>
        <begin position="105"/>
        <end position="157"/>
    </location>
</feature>
<evidence type="ECO:0000256" key="2">
    <source>
        <dbReference type="ARBA" id="ARBA00023015"/>
    </source>
</evidence>
<evidence type="ECO:0000256" key="1">
    <source>
        <dbReference type="ARBA" id="ARBA00010641"/>
    </source>
</evidence>
<organism evidence="7 8">
    <name type="scientific">Nocardioides marinquilinus</name>
    <dbReference type="NCBI Taxonomy" id="1210400"/>
    <lineage>
        <taxon>Bacteria</taxon>
        <taxon>Bacillati</taxon>
        <taxon>Actinomycetota</taxon>
        <taxon>Actinomycetes</taxon>
        <taxon>Propionibacteriales</taxon>
        <taxon>Nocardioidaceae</taxon>
        <taxon>Nocardioides</taxon>
    </lineage>
</organism>
<protein>
    <recommendedName>
        <fullName evidence="6">RNA polymerase sigma factor 70 region 4 type 2 domain-containing protein</fullName>
    </recommendedName>
</protein>
<dbReference type="SUPFAM" id="SSF88946">
    <property type="entry name" value="Sigma2 domain of RNA polymerase sigma factors"/>
    <property type="match status" value="1"/>
</dbReference>
<keyword evidence="2" id="KW-0805">Transcription regulation</keyword>
<evidence type="ECO:0000256" key="3">
    <source>
        <dbReference type="ARBA" id="ARBA00023082"/>
    </source>
</evidence>
<reference evidence="8" key="1">
    <citation type="journal article" date="2019" name="Int. J. Syst. Evol. Microbiol.">
        <title>The Global Catalogue of Microorganisms (GCM) 10K type strain sequencing project: providing services to taxonomists for standard genome sequencing and annotation.</title>
        <authorList>
            <consortium name="The Broad Institute Genomics Platform"/>
            <consortium name="The Broad Institute Genome Sequencing Center for Infectious Disease"/>
            <person name="Wu L."/>
            <person name="Ma J."/>
        </authorList>
    </citation>
    <scope>NUCLEOTIDE SEQUENCE [LARGE SCALE GENOMIC DNA]</scope>
    <source>
        <strain evidence="8">JCM 18459</strain>
    </source>
</reference>
<keyword evidence="3" id="KW-0731">Sigma factor</keyword>
<dbReference type="Gene3D" id="1.10.10.10">
    <property type="entry name" value="Winged helix-like DNA-binding domain superfamily/Winged helix DNA-binding domain"/>
    <property type="match status" value="1"/>
</dbReference>
<dbReference type="Proteomes" id="UP001500221">
    <property type="component" value="Unassembled WGS sequence"/>
</dbReference>